<keyword evidence="1" id="KW-0614">Plasmid</keyword>
<dbReference type="EMBL" id="CP120943">
    <property type="protein sequence ID" value="WFG00357.1"/>
    <property type="molecule type" value="Genomic_DNA"/>
</dbReference>
<dbReference type="SUPFAM" id="SSF48371">
    <property type="entry name" value="ARM repeat"/>
    <property type="match status" value="1"/>
</dbReference>
<evidence type="ECO:0000313" key="2">
    <source>
        <dbReference type="Proteomes" id="UP001218423"/>
    </source>
</evidence>
<dbReference type="InterPro" id="IPR016024">
    <property type="entry name" value="ARM-type_fold"/>
</dbReference>
<name>A0AAJ6CQ76_AERCA</name>
<dbReference type="Proteomes" id="UP001218423">
    <property type="component" value="Plasmid pAC1520"/>
</dbReference>
<dbReference type="InterPro" id="IPR004830">
    <property type="entry name" value="LRR_variant"/>
</dbReference>
<gene>
    <name evidence="1" type="ORF">P5S46_21580</name>
</gene>
<evidence type="ECO:0008006" key="3">
    <source>
        <dbReference type="Google" id="ProtNLM"/>
    </source>
</evidence>
<geneLocation type="plasmid" evidence="1 2">
    <name>pAC1520</name>
</geneLocation>
<dbReference type="InterPro" id="IPR011989">
    <property type="entry name" value="ARM-like"/>
</dbReference>
<proteinExistence type="predicted"/>
<accession>A0AAJ6CQ76</accession>
<organism evidence="1 2">
    <name type="scientific">Aeromonas caviae</name>
    <name type="common">Aeromonas punctata</name>
    <dbReference type="NCBI Taxonomy" id="648"/>
    <lineage>
        <taxon>Bacteria</taxon>
        <taxon>Pseudomonadati</taxon>
        <taxon>Pseudomonadota</taxon>
        <taxon>Gammaproteobacteria</taxon>
        <taxon>Aeromonadales</taxon>
        <taxon>Aeromonadaceae</taxon>
        <taxon>Aeromonas</taxon>
    </lineage>
</organism>
<dbReference type="AlphaFoldDB" id="A0AAJ6CQ76"/>
<protein>
    <recommendedName>
        <fullName evidence="3">HEAT repeat domain-containing protein</fullName>
    </recommendedName>
</protein>
<reference evidence="1" key="1">
    <citation type="submission" date="2023-03" db="EMBL/GenBank/DDBJ databases">
        <title>Aeromonas caviae strain AC1520.</title>
        <authorList>
            <person name="Xie T."/>
            <person name="Zhang Q."/>
            <person name="Deng J."/>
            <person name="Li X."/>
        </authorList>
    </citation>
    <scope>NUCLEOTIDE SEQUENCE</scope>
    <source>
        <strain evidence="1">AC1520</strain>
        <plasmid evidence="1">pAC1520</plasmid>
    </source>
</reference>
<dbReference type="Pfam" id="PF01816">
    <property type="entry name" value="LRV"/>
    <property type="match status" value="1"/>
</dbReference>
<dbReference type="RefSeq" id="WP_128341534.1">
    <property type="nucleotide sequence ID" value="NZ_CAWOMG010000111.1"/>
</dbReference>
<sequence length="174" mass="19173">MMSDWRSESSRAVLREMLKDPDVDPELVVHAASSPYPSLRNGAALSSQASVDVLVELAWDKDPMVRRSVASNPCCPPDKLRGLAKEEMIEIRLAVAGNPNTPCDALLQLAFMDARKPVAKEAQYKLLAKSQAYWDSQDEDELSLDEVTSKLGGQSLRSHLHRAGMDAVIAKIDR</sequence>
<evidence type="ECO:0000313" key="1">
    <source>
        <dbReference type="EMBL" id="WFG00357.1"/>
    </source>
</evidence>
<dbReference type="Gene3D" id="1.25.10.10">
    <property type="entry name" value="Leucine-rich Repeat Variant"/>
    <property type="match status" value="1"/>
</dbReference>